<keyword evidence="4" id="KW-0378">Hydrolase</keyword>
<dbReference type="InterPro" id="IPR042269">
    <property type="entry name" value="Ser_carbopepase_S28_SKS"/>
</dbReference>
<evidence type="ECO:0000256" key="1">
    <source>
        <dbReference type="ARBA" id="ARBA00011079"/>
    </source>
</evidence>
<keyword evidence="5" id="KW-0325">Glycoprotein</keyword>
<dbReference type="Pfam" id="PF05577">
    <property type="entry name" value="Peptidase_S28"/>
    <property type="match status" value="1"/>
</dbReference>
<dbReference type="EMBL" id="LN609528">
    <property type="protein sequence ID" value="CEF64504.1"/>
    <property type="molecule type" value="Genomic_DNA"/>
</dbReference>
<reference evidence="7" key="2">
    <citation type="submission" date="2014-09" db="EMBL/GenBank/DDBJ databases">
        <authorList>
            <person name="Aslett A.Martin."/>
        </authorList>
    </citation>
    <scope>NUCLEOTIDE SEQUENCE</scope>
    <source>
        <strain evidence="7">ED321 Heterogonic</strain>
    </source>
</reference>
<dbReference type="FunFam" id="1.20.120.980:FF:000003">
    <property type="entry name" value="Serine protease 16"/>
    <property type="match status" value="1"/>
</dbReference>
<dbReference type="Gene3D" id="3.40.50.1820">
    <property type="entry name" value="alpha/beta hydrolase"/>
    <property type="match status" value="1"/>
</dbReference>
<dbReference type="MEROPS" id="S28.A11"/>
<dbReference type="OMA" id="HYAEHFG"/>
<dbReference type="Gene3D" id="1.20.120.980">
    <property type="entry name" value="Serine carboxypeptidase S28, SKS domain"/>
    <property type="match status" value="1"/>
</dbReference>
<gene>
    <name evidence="7 9 10" type="ORF">SRAE_1000275800</name>
</gene>
<dbReference type="SUPFAM" id="SSF53474">
    <property type="entry name" value="alpha/beta-Hydrolases"/>
    <property type="match status" value="1"/>
</dbReference>
<feature type="signal peptide" evidence="6">
    <location>
        <begin position="1"/>
        <end position="23"/>
    </location>
</feature>
<evidence type="ECO:0000313" key="8">
    <source>
        <dbReference type="Proteomes" id="UP000035682"/>
    </source>
</evidence>
<keyword evidence="8" id="KW-1185">Reference proteome</keyword>
<feature type="chain" id="PRO_5015031286" evidence="6">
    <location>
        <begin position="24"/>
        <end position="509"/>
    </location>
</feature>
<evidence type="ECO:0000256" key="4">
    <source>
        <dbReference type="ARBA" id="ARBA00022801"/>
    </source>
</evidence>
<dbReference type="InterPro" id="IPR008758">
    <property type="entry name" value="Peptidase_S28"/>
</dbReference>
<dbReference type="GO" id="GO:0070008">
    <property type="term" value="F:serine-type exopeptidase activity"/>
    <property type="evidence" value="ECO:0007669"/>
    <property type="project" value="InterPro"/>
</dbReference>
<evidence type="ECO:0000256" key="6">
    <source>
        <dbReference type="SAM" id="SignalP"/>
    </source>
</evidence>
<dbReference type="PANTHER" id="PTHR11010:SF117">
    <property type="entry name" value="SERINE PROTEASE 16"/>
    <property type="match status" value="1"/>
</dbReference>
<evidence type="ECO:0000313" key="7">
    <source>
        <dbReference type="EMBL" id="CEF64504.1"/>
    </source>
</evidence>
<evidence type="ECO:0000256" key="2">
    <source>
        <dbReference type="ARBA" id="ARBA00022670"/>
    </source>
</evidence>
<dbReference type="CTD" id="36376869"/>
<dbReference type="GeneID" id="36376869"/>
<dbReference type="GO" id="GO:0006508">
    <property type="term" value="P:proteolysis"/>
    <property type="evidence" value="ECO:0007669"/>
    <property type="project" value="UniProtKB-KW"/>
</dbReference>
<organism evidence="7">
    <name type="scientific">Strongyloides ratti</name>
    <name type="common">Parasitic roundworm</name>
    <dbReference type="NCBI Taxonomy" id="34506"/>
    <lineage>
        <taxon>Eukaryota</taxon>
        <taxon>Metazoa</taxon>
        <taxon>Ecdysozoa</taxon>
        <taxon>Nematoda</taxon>
        <taxon>Chromadorea</taxon>
        <taxon>Rhabditida</taxon>
        <taxon>Tylenchina</taxon>
        <taxon>Panagrolaimomorpha</taxon>
        <taxon>Strongyloidoidea</taxon>
        <taxon>Strongyloididae</taxon>
        <taxon>Strongyloides</taxon>
    </lineage>
</organism>
<protein>
    <submittedName>
        <fullName evidence="7 9">Peptidase S28 family-containing protein</fullName>
    </submittedName>
</protein>
<dbReference type="AlphaFoldDB" id="A0A090MWY7"/>
<evidence type="ECO:0000313" key="10">
    <source>
        <dbReference type="WormBase" id="SRAE_1000275800"/>
    </source>
</evidence>
<dbReference type="PANTHER" id="PTHR11010">
    <property type="entry name" value="PROTEASE S28 PRO-X CARBOXYPEPTIDASE-RELATED"/>
    <property type="match status" value="1"/>
</dbReference>
<sequence length="509" mass="57893">MTSKKFNNIIILLFSLSVFLVFSTPLDRKKFNRKNILINGRPWHGFKPILNLEKEDYPNKGIATKGFFINKIDHFDSKNTATYKQRYWYNKQWYRAGGPVFLMLGGEAAESPAWVERGDFEWTKLAQHHKAMVFLLEHRYYGNSRPTSDMSTENMKYLSSRQAIEDAASFIRGMNERFDYTNNTKWVVFGGSYSGALAAWARQLHPELIFAAVGSSGPVQAEVDFYQYLDVVKNSLLTYSSGCGNDLESGLQQLEKLVATTSGQEQIGSMFNLCKKWDQLSNEDIKYFWLTIIGTYMGVVQYSGDNVGDYRGFYSIKNLCKYHLDKSSNPLDHIKNVYNDYGGYSQSCLDPNYNEYIRYLRLTDWNSEISDDRAWTYQTCTEFGYYQSTDNDASTYWGNIIDSNWYVKQCTDIFGSSITNSTVYLSVAGTNSFYGGANGFKATNVILPNGIVDPWHALGVLTRTNNFNYPVIINGTAHCADMYPSSPDDLQSLSLARQTIATTLAKILS</sequence>
<dbReference type="Proteomes" id="UP000035682">
    <property type="component" value="Unplaced"/>
</dbReference>
<evidence type="ECO:0000256" key="5">
    <source>
        <dbReference type="ARBA" id="ARBA00023180"/>
    </source>
</evidence>
<dbReference type="RefSeq" id="XP_024503705.1">
    <property type="nucleotide sequence ID" value="XM_024649871.1"/>
</dbReference>
<reference evidence="8" key="1">
    <citation type="submission" date="2014-09" db="EMBL/GenBank/DDBJ databases">
        <authorList>
            <person name="Martin A.A."/>
        </authorList>
    </citation>
    <scope>NUCLEOTIDE SEQUENCE</scope>
    <source>
        <strain evidence="8">ED321</strain>
    </source>
</reference>
<dbReference type="OrthoDB" id="1735038at2759"/>
<name>A0A090MWY7_STRRB</name>
<dbReference type="GO" id="GO:0008239">
    <property type="term" value="F:dipeptidyl-peptidase activity"/>
    <property type="evidence" value="ECO:0007669"/>
    <property type="project" value="TreeGrafter"/>
</dbReference>
<dbReference type="WBParaSite" id="SRAE_1000275800.1">
    <property type="protein sequence ID" value="SRAE_1000275800.1"/>
    <property type="gene ID" value="WBGene00259374"/>
</dbReference>
<keyword evidence="3 6" id="KW-0732">Signal</keyword>
<dbReference type="WormBase" id="SRAE_1000275800">
    <property type="protein sequence ID" value="SRP10528"/>
    <property type="gene ID" value="WBGene00259374"/>
</dbReference>
<dbReference type="InterPro" id="IPR029058">
    <property type="entry name" value="AB_hydrolase_fold"/>
</dbReference>
<evidence type="ECO:0000313" key="9">
    <source>
        <dbReference type="WBParaSite" id="SRAE_1000275800.1"/>
    </source>
</evidence>
<proteinExistence type="inferred from homology"/>
<accession>A0A090MWY7</accession>
<evidence type="ECO:0000256" key="3">
    <source>
        <dbReference type="ARBA" id="ARBA00022729"/>
    </source>
</evidence>
<dbReference type="eggNOG" id="KOG2182">
    <property type="taxonomic scope" value="Eukaryota"/>
</dbReference>
<reference evidence="9" key="3">
    <citation type="submission" date="2020-12" db="UniProtKB">
        <authorList>
            <consortium name="WormBaseParasite"/>
        </authorList>
    </citation>
    <scope>IDENTIFICATION</scope>
</reference>
<keyword evidence="2" id="KW-0645">Protease</keyword>
<comment type="similarity">
    <text evidence="1">Belongs to the peptidase S28 family.</text>
</comment>